<keyword evidence="4" id="KW-1185">Reference proteome</keyword>
<dbReference type="InterPro" id="IPR055420">
    <property type="entry name" value="IgD3_Trs65"/>
</dbReference>
<dbReference type="GO" id="GO:0005802">
    <property type="term" value="C:trans-Golgi network"/>
    <property type="evidence" value="ECO:0007669"/>
    <property type="project" value="TreeGrafter"/>
</dbReference>
<dbReference type="Proteomes" id="UP000707071">
    <property type="component" value="Unassembled WGS sequence"/>
</dbReference>
<comment type="caution">
    <text evidence="3">The sequence shown here is derived from an EMBL/GenBank/DDBJ whole genome shotgun (WGS) entry which is preliminary data.</text>
</comment>
<protein>
    <recommendedName>
        <fullName evidence="2">Trafficking protein particle complex II-specific subunit 65 IgD3 domain-containing protein</fullName>
    </recommendedName>
</protein>
<dbReference type="AlphaFoldDB" id="A0A9P7QMA1"/>
<dbReference type="InterPro" id="IPR024662">
    <property type="entry name" value="Trs65"/>
</dbReference>
<dbReference type="EMBL" id="SRRH01000075">
    <property type="protein sequence ID" value="KAG6300120.1"/>
    <property type="molecule type" value="Genomic_DNA"/>
</dbReference>
<feature type="compositionally biased region" description="Polar residues" evidence="1">
    <location>
        <begin position="9"/>
        <end position="21"/>
    </location>
</feature>
<dbReference type="PANTHER" id="PTHR28159">
    <property type="entry name" value="TRAFFICKING PROTEIN PARTICLE COMPLEX II-SPECIFIC SUBUNIT 65"/>
    <property type="match status" value="1"/>
</dbReference>
<gene>
    <name evidence="3" type="ORF">E4U09_007414</name>
</gene>
<reference evidence="3 4" key="1">
    <citation type="journal article" date="2020" name="bioRxiv">
        <title>Whole genome comparisons of ergot fungi reveals the divergence and evolution of species within the genus Claviceps are the result of varying mechanisms driving genome evolution and host range expansion.</title>
        <authorList>
            <person name="Wyka S.A."/>
            <person name="Mondo S.J."/>
            <person name="Liu M."/>
            <person name="Dettman J."/>
            <person name="Nalam V."/>
            <person name="Broders K.D."/>
        </authorList>
    </citation>
    <scope>NUCLEOTIDE SEQUENCE [LARGE SCALE GENOMIC DNA]</scope>
    <source>
        <strain evidence="3 4">Clav52</strain>
    </source>
</reference>
<dbReference type="Pfam" id="PF12735">
    <property type="entry name" value="IgD3_Trs65"/>
    <property type="match status" value="1"/>
</dbReference>
<evidence type="ECO:0000313" key="4">
    <source>
        <dbReference type="Proteomes" id="UP000707071"/>
    </source>
</evidence>
<name>A0A9P7QMA1_9HYPO</name>
<feature type="compositionally biased region" description="Polar residues" evidence="1">
    <location>
        <begin position="518"/>
        <end position="530"/>
    </location>
</feature>
<sequence>MPSADGTLQGDNPANPVNPSKNDNDASPDIVEQSYLTYVVPSQTNIDLDKAFQDADAGKSIIDSLQQRDSLFFDETVEVLLILKMPWTEEDTLQAQLRRLIISLEARIVNASGSVSAAGRDSPPAVETIFKDHVEDVADPFIIVDQEEESEAEDGSSQNVYAMWKLPVYIARPRMRLQHSAVVFSASASLKPQVMGEISSRSTGYLQSGVPSSFNLLETFSSDPALGGVKPRLSALRVSRVAPVSRQQDLVAHIRALPQLRIPVYPVIHSRIRLSRPSTLPPQAALIAMLEIDMTQHAEYEMLLDEITLSTGDGTVQSLNTDDDPDSPMKLPMSCVAHDHITFLYHIKPHQRAKAPGKSFTGSLDITISATAQVAPGICTPRLVMRWTTALDFTTPVNPSFNNMADATGIQRARKPSQLSIGNNNTATATVMPFKSPSVLRPDALPSLESSAARTDNAVLVPDLGITMSFTAPTHPIYPGDIFSWTIHVVNRSSEQTARPPRKLALVALPKRRRTATDTRSVLQPPSTAPSRRVGETPLAPAVIDMNSLYALQKNALSSDGTEVICLSADTRVGPLVPGACHVAELQFLALREGIVGIEAVRVVDMTSQEHVDIRHLPTTVVEPAPARL</sequence>
<feature type="domain" description="Trafficking protein particle complex II-specific subunit 65 IgD3" evidence="2">
    <location>
        <begin position="441"/>
        <end position="622"/>
    </location>
</feature>
<accession>A0A9P7QMA1</accession>
<proteinExistence type="predicted"/>
<evidence type="ECO:0000259" key="2">
    <source>
        <dbReference type="Pfam" id="PF12735"/>
    </source>
</evidence>
<evidence type="ECO:0000313" key="3">
    <source>
        <dbReference type="EMBL" id="KAG6300120.1"/>
    </source>
</evidence>
<evidence type="ECO:0000256" key="1">
    <source>
        <dbReference type="SAM" id="MobiDB-lite"/>
    </source>
</evidence>
<feature type="region of interest" description="Disordered" evidence="1">
    <location>
        <begin position="513"/>
        <end position="534"/>
    </location>
</feature>
<dbReference type="PANTHER" id="PTHR28159:SF1">
    <property type="entry name" value="TRAFFICKING PROTEIN PARTICLE COMPLEX II-SPECIFIC SUBUNIT 65"/>
    <property type="match status" value="1"/>
</dbReference>
<dbReference type="GO" id="GO:1990071">
    <property type="term" value="C:TRAPPII protein complex"/>
    <property type="evidence" value="ECO:0007669"/>
    <property type="project" value="InterPro"/>
</dbReference>
<feature type="region of interest" description="Disordered" evidence="1">
    <location>
        <begin position="1"/>
        <end position="28"/>
    </location>
</feature>
<organism evidence="3 4">
    <name type="scientific">Claviceps aff. purpurea</name>
    <dbReference type="NCBI Taxonomy" id="1967640"/>
    <lineage>
        <taxon>Eukaryota</taxon>
        <taxon>Fungi</taxon>
        <taxon>Dikarya</taxon>
        <taxon>Ascomycota</taxon>
        <taxon>Pezizomycotina</taxon>
        <taxon>Sordariomycetes</taxon>
        <taxon>Hypocreomycetidae</taxon>
        <taxon>Hypocreales</taxon>
        <taxon>Clavicipitaceae</taxon>
        <taxon>Claviceps</taxon>
    </lineage>
</organism>
<dbReference type="GO" id="GO:0006891">
    <property type="term" value="P:intra-Golgi vesicle-mediated transport"/>
    <property type="evidence" value="ECO:0007669"/>
    <property type="project" value="InterPro"/>
</dbReference>